<dbReference type="SMART" id="SM00852">
    <property type="entry name" value="MoCF_biosynth"/>
    <property type="match status" value="1"/>
</dbReference>
<dbReference type="InterPro" id="IPR036688">
    <property type="entry name" value="MoeA_C_domain_IV_sf"/>
</dbReference>
<comment type="catalytic activity">
    <reaction evidence="12">
        <text>adenylyl-molybdopterin + molybdate = Mo-molybdopterin + AMP + H(+)</text>
        <dbReference type="Rhea" id="RHEA:35047"/>
        <dbReference type="ChEBI" id="CHEBI:15378"/>
        <dbReference type="ChEBI" id="CHEBI:36264"/>
        <dbReference type="ChEBI" id="CHEBI:62727"/>
        <dbReference type="ChEBI" id="CHEBI:71302"/>
        <dbReference type="ChEBI" id="CHEBI:456215"/>
        <dbReference type="EC" id="2.10.1.1"/>
    </reaction>
</comment>
<dbReference type="RefSeq" id="WP_094757234.1">
    <property type="nucleotide sequence ID" value="NZ_FQYT01000002.1"/>
</dbReference>
<dbReference type="Pfam" id="PF03453">
    <property type="entry name" value="MoeA_N"/>
    <property type="match status" value="1"/>
</dbReference>
<dbReference type="Gene3D" id="2.170.190.11">
    <property type="entry name" value="Molybdopterin biosynthesis moea protein, domain 3"/>
    <property type="match status" value="1"/>
</dbReference>
<dbReference type="CDD" id="cd03116">
    <property type="entry name" value="MobB"/>
    <property type="match status" value="1"/>
</dbReference>
<dbReference type="GO" id="GO:0061599">
    <property type="term" value="F:molybdopterin molybdotransferase activity"/>
    <property type="evidence" value="ECO:0007669"/>
    <property type="project" value="UniProtKB-UniRule"/>
</dbReference>
<name>A0A1M6AAL5_9FIRM</name>
<evidence type="ECO:0000259" key="14">
    <source>
        <dbReference type="SMART" id="SM00852"/>
    </source>
</evidence>
<dbReference type="EC" id="2.10.1.1" evidence="5 13"/>
<dbReference type="NCBIfam" id="TIGR00176">
    <property type="entry name" value="mobB"/>
    <property type="match status" value="1"/>
</dbReference>
<evidence type="ECO:0000256" key="9">
    <source>
        <dbReference type="ARBA" id="ARBA00022723"/>
    </source>
</evidence>
<evidence type="ECO:0000256" key="6">
    <source>
        <dbReference type="ARBA" id="ARBA00021108"/>
    </source>
</evidence>
<evidence type="ECO:0000256" key="8">
    <source>
        <dbReference type="ARBA" id="ARBA00022679"/>
    </source>
</evidence>
<keyword evidence="10 13" id="KW-0460">Magnesium</keyword>
<sequence>MARKIPVISFVGYSGSGKTTFIEKLIPELKSRKLRVAVVEHDSAEDMENLQEGNTQRFSQAGADLVSVTSKNKIAWIEKREVEPSLEELLGYIRDVDLIIMEGYKGGDFPKIGVYRKTEGMELVLPIEELTAAVADVPIDEELPCFSLDDVGGVAQYVISHFLQKAGYPEGIALEEGIAQLLAVPSWPVFEYISIDESDGRICGEDINADENIPHFAKSPLDGYALRSEDIIHASQDTPVILKITEEIPAGRQPIYKLESGMAAKILTGGPIPEGADVVIRFEDTVFDAETVALSFPAAPNTNIVPPGEDIHIGEEIIQKGSLINPSVIGLLASLGRTRVLVAKKPVIAIVNTGDELIEAYEPLAPAKIRNSSRYTLSAFLREAGAEVVQGGIAKDSVVEIAELYRKALGESDMVISTGGVSVGDYDLVIPALESLGAQILFWKINIKPGAALVAAQLNGKVILALSGNPTSAAIALQLLGMPYIHKLMGKKQIGLKKIKVFMKNSYDKPCPNGRYLEGRMVFEDGKTCFETISKQKNGAISSLMGCDLIGEVVPGTVGLYPGDAIEAYLINS</sequence>
<comment type="pathway">
    <text evidence="3 13">Cofactor biosynthesis; molybdopterin biosynthesis.</text>
</comment>
<organism evidence="15 16">
    <name type="scientific">Parasporobacterium paucivorans DSM 15970</name>
    <dbReference type="NCBI Taxonomy" id="1122934"/>
    <lineage>
        <taxon>Bacteria</taxon>
        <taxon>Bacillati</taxon>
        <taxon>Bacillota</taxon>
        <taxon>Clostridia</taxon>
        <taxon>Lachnospirales</taxon>
        <taxon>Lachnospiraceae</taxon>
        <taxon>Parasporobacterium</taxon>
    </lineage>
</organism>
<keyword evidence="9 13" id="KW-0479">Metal-binding</keyword>
<evidence type="ECO:0000256" key="2">
    <source>
        <dbReference type="ARBA" id="ARBA00002901"/>
    </source>
</evidence>
<dbReference type="NCBIfam" id="NF045515">
    <property type="entry name" value="Glp_gephyrin"/>
    <property type="match status" value="1"/>
</dbReference>
<evidence type="ECO:0000256" key="1">
    <source>
        <dbReference type="ARBA" id="ARBA00001946"/>
    </source>
</evidence>
<dbReference type="SUPFAM" id="SSF63882">
    <property type="entry name" value="MoeA N-terminal region -like"/>
    <property type="match status" value="1"/>
</dbReference>
<evidence type="ECO:0000256" key="5">
    <source>
        <dbReference type="ARBA" id="ARBA00013269"/>
    </source>
</evidence>
<dbReference type="Proteomes" id="UP000184342">
    <property type="component" value="Unassembled WGS sequence"/>
</dbReference>
<dbReference type="STRING" id="1122934.SAMN02745691_00115"/>
<dbReference type="CDD" id="cd00887">
    <property type="entry name" value="MoeA"/>
    <property type="match status" value="1"/>
</dbReference>
<dbReference type="Pfam" id="PF00994">
    <property type="entry name" value="MoCF_biosynth"/>
    <property type="match status" value="1"/>
</dbReference>
<dbReference type="SUPFAM" id="SSF52540">
    <property type="entry name" value="P-loop containing nucleoside triphosphate hydrolases"/>
    <property type="match status" value="1"/>
</dbReference>
<comment type="similarity">
    <text evidence="4 13">Belongs to the MoeA family.</text>
</comment>
<evidence type="ECO:0000256" key="13">
    <source>
        <dbReference type="RuleBase" id="RU365090"/>
    </source>
</evidence>
<dbReference type="GO" id="GO:0005829">
    <property type="term" value="C:cytosol"/>
    <property type="evidence" value="ECO:0007669"/>
    <property type="project" value="TreeGrafter"/>
</dbReference>
<dbReference type="UniPathway" id="UPA00344"/>
<keyword evidence="16" id="KW-1185">Reference proteome</keyword>
<dbReference type="GO" id="GO:0005525">
    <property type="term" value="F:GTP binding"/>
    <property type="evidence" value="ECO:0007669"/>
    <property type="project" value="InterPro"/>
</dbReference>
<dbReference type="Gene3D" id="2.40.340.10">
    <property type="entry name" value="MoeA, C-terminal, domain IV"/>
    <property type="match status" value="1"/>
</dbReference>
<dbReference type="Pfam" id="PF03205">
    <property type="entry name" value="MobB"/>
    <property type="match status" value="1"/>
</dbReference>
<evidence type="ECO:0000256" key="12">
    <source>
        <dbReference type="ARBA" id="ARBA00047317"/>
    </source>
</evidence>
<keyword evidence="7 13" id="KW-0500">Molybdenum</keyword>
<dbReference type="EMBL" id="FQYT01000002">
    <property type="protein sequence ID" value="SHI33499.1"/>
    <property type="molecule type" value="Genomic_DNA"/>
</dbReference>
<dbReference type="InterPro" id="IPR036425">
    <property type="entry name" value="MoaB/Mog-like_dom_sf"/>
</dbReference>
<proteinExistence type="inferred from homology"/>
<dbReference type="InterPro" id="IPR038987">
    <property type="entry name" value="MoeA-like"/>
</dbReference>
<dbReference type="InterPro" id="IPR027417">
    <property type="entry name" value="P-loop_NTPase"/>
</dbReference>
<dbReference type="FunFam" id="3.40.980.10:FF:000004">
    <property type="entry name" value="Molybdopterin molybdenumtransferase"/>
    <property type="match status" value="1"/>
</dbReference>
<dbReference type="Gene3D" id="3.90.105.10">
    <property type="entry name" value="Molybdopterin biosynthesis moea protein, domain 2"/>
    <property type="match status" value="1"/>
</dbReference>
<feature type="domain" description="MoaB/Mog" evidence="14">
    <location>
        <begin position="349"/>
        <end position="487"/>
    </location>
</feature>
<evidence type="ECO:0000313" key="16">
    <source>
        <dbReference type="Proteomes" id="UP000184342"/>
    </source>
</evidence>
<dbReference type="InterPro" id="IPR036135">
    <property type="entry name" value="MoeA_linker/N_sf"/>
</dbReference>
<dbReference type="Gene3D" id="3.40.50.300">
    <property type="entry name" value="P-loop containing nucleotide triphosphate hydrolases"/>
    <property type="match status" value="1"/>
</dbReference>
<comment type="cofactor">
    <cofactor evidence="1 13">
        <name>Mg(2+)</name>
        <dbReference type="ChEBI" id="CHEBI:18420"/>
    </cofactor>
</comment>
<dbReference type="OrthoDB" id="9804758at2"/>
<keyword evidence="8 13" id="KW-0808">Transferase</keyword>
<dbReference type="InterPro" id="IPR005110">
    <property type="entry name" value="MoeA_linker/N"/>
</dbReference>
<reference evidence="15 16" key="1">
    <citation type="submission" date="2016-11" db="EMBL/GenBank/DDBJ databases">
        <authorList>
            <person name="Jaros S."/>
            <person name="Januszkiewicz K."/>
            <person name="Wedrychowicz H."/>
        </authorList>
    </citation>
    <scope>NUCLEOTIDE SEQUENCE [LARGE SCALE GENOMIC DNA]</scope>
    <source>
        <strain evidence="15 16">DSM 15970</strain>
    </source>
</reference>
<accession>A0A1M6AAL5</accession>
<dbReference type="InterPro" id="IPR001453">
    <property type="entry name" value="MoaB/Mog_dom"/>
</dbReference>
<evidence type="ECO:0000256" key="10">
    <source>
        <dbReference type="ARBA" id="ARBA00022842"/>
    </source>
</evidence>
<dbReference type="NCBIfam" id="TIGR00177">
    <property type="entry name" value="molyb_syn"/>
    <property type="match status" value="1"/>
</dbReference>
<evidence type="ECO:0000256" key="3">
    <source>
        <dbReference type="ARBA" id="ARBA00005046"/>
    </source>
</evidence>
<dbReference type="SUPFAM" id="SSF53218">
    <property type="entry name" value="Molybdenum cofactor biosynthesis proteins"/>
    <property type="match status" value="1"/>
</dbReference>
<dbReference type="GO" id="GO:0006777">
    <property type="term" value="P:Mo-molybdopterin cofactor biosynthetic process"/>
    <property type="evidence" value="ECO:0007669"/>
    <property type="project" value="UniProtKB-UniRule"/>
</dbReference>
<evidence type="ECO:0000256" key="7">
    <source>
        <dbReference type="ARBA" id="ARBA00022505"/>
    </source>
</evidence>
<keyword evidence="11 13" id="KW-0501">Molybdenum cofactor biosynthesis</keyword>
<evidence type="ECO:0000256" key="4">
    <source>
        <dbReference type="ARBA" id="ARBA00010763"/>
    </source>
</evidence>
<dbReference type="GO" id="GO:0046872">
    <property type="term" value="F:metal ion binding"/>
    <property type="evidence" value="ECO:0007669"/>
    <property type="project" value="UniProtKB-UniRule"/>
</dbReference>
<evidence type="ECO:0000256" key="11">
    <source>
        <dbReference type="ARBA" id="ARBA00023150"/>
    </source>
</evidence>
<dbReference type="PANTHER" id="PTHR10192">
    <property type="entry name" value="MOLYBDOPTERIN BIOSYNTHESIS PROTEIN"/>
    <property type="match status" value="1"/>
</dbReference>
<dbReference type="Gene3D" id="3.40.980.10">
    <property type="entry name" value="MoaB/Mog-like domain"/>
    <property type="match status" value="1"/>
</dbReference>
<gene>
    <name evidence="15" type="ORF">SAMN02745691_00115</name>
</gene>
<dbReference type="InterPro" id="IPR004435">
    <property type="entry name" value="MobB_dom"/>
</dbReference>
<protein>
    <recommendedName>
        <fullName evidence="6 13">Molybdopterin molybdenumtransferase</fullName>
        <ecNumber evidence="5 13">2.10.1.1</ecNumber>
    </recommendedName>
</protein>
<dbReference type="PANTHER" id="PTHR10192:SF5">
    <property type="entry name" value="GEPHYRIN"/>
    <property type="match status" value="1"/>
</dbReference>
<dbReference type="AlphaFoldDB" id="A0A1M6AAL5"/>
<evidence type="ECO:0000313" key="15">
    <source>
        <dbReference type="EMBL" id="SHI33499.1"/>
    </source>
</evidence>
<comment type="function">
    <text evidence="2 13">Catalyzes the insertion of molybdate into adenylated molybdopterin with the concomitant release of AMP.</text>
</comment>